<organism evidence="2 3">
    <name type="scientific">Pseudooceanicola lipolyticus</name>
    <dbReference type="NCBI Taxonomy" id="2029104"/>
    <lineage>
        <taxon>Bacteria</taxon>
        <taxon>Pseudomonadati</taxon>
        <taxon>Pseudomonadota</taxon>
        <taxon>Alphaproteobacteria</taxon>
        <taxon>Rhodobacterales</taxon>
        <taxon>Paracoccaceae</taxon>
        <taxon>Pseudooceanicola</taxon>
    </lineage>
</organism>
<comment type="caution">
    <text evidence="2">The sequence shown here is derived from an EMBL/GenBank/DDBJ whole genome shotgun (WGS) entry which is preliminary data.</text>
</comment>
<feature type="region of interest" description="Disordered" evidence="1">
    <location>
        <begin position="75"/>
        <end position="94"/>
    </location>
</feature>
<dbReference type="EMBL" id="PGTB01000154">
    <property type="protein sequence ID" value="PJE34659.1"/>
    <property type="molecule type" value="Genomic_DNA"/>
</dbReference>
<proteinExistence type="predicted"/>
<sequence>MPDCAAISAASLALVKPASPASSQVWPRCAAGSASTAAAASAKSAHDAADTLPVPDLPITAPCFTASGTEPAKFSLYQPLRSNTQPRPDARSSAAVARCSSASLSGERSACRKLIKPRF</sequence>
<dbReference type="Proteomes" id="UP000231553">
    <property type="component" value="Unassembled WGS sequence"/>
</dbReference>
<dbReference type="AlphaFoldDB" id="A0A2M8IVW6"/>
<evidence type="ECO:0000256" key="1">
    <source>
        <dbReference type="SAM" id="MobiDB-lite"/>
    </source>
</evidence>
<reference evidence="2 3" key="1">
    <citation type="journal article" date="2018" name="Int. J. Syst. Evol. Microbiol.">
        <title>Pseudooceanicola lipolyticus sp. nov., a marine alphaproteobacterium, reclassification of Oceanicola flagellatus as Pseudooceanicola flagellatus comb. nov. and emended description of the genus Pseudooceanicola.</title>
        <authorList>
            <person name="Huang M.-M."/>
            <person name="Guo L.-L."/>
            <person name="Wu Y.-H."/>
            <person name="Lai Q.-L."/>
            <person name="Shao Z.-Z."/>
            <person name="Wang C.-S."/>
            <person name="Wu M."/>
            <person name="Xu X.-W."/>
        </authorList>
    </citation>
    <scope>NUCLEOTIDE SEQUENCE [LARGE SCALE GENOMIC DNA]</scope>
    <source>
        <strain evidence="2 3">157</strain>
    </source>
</reference>
<name>A0A2M8IVW6_9RHOB</name>
<evidence type="ECO:0000313" key="2">
    <source>
        <dbReference type="EMBL" id="PJE34659.1"/>
    </source>
</evidence>
<evidence type="ECO:0000313" key="3">
    <source>
        <dbReference type="Proteomes" id="UP000231553"/>
    </source>
</evidence>
<protein>
    <submittedName>
        <fullName evidence="2">Uncharacterized protein</fullName>
    </submittedName>
</protein>
<keyword evidence="3" id="KW-1185">Reference proteome</keyword>
<accession>A0A2M8IVW6</accession>
<gene>
    <name evidence="2" type="ORF">CVM52_21180</name>
</gene>